<name>A0A8S1QBF6_9CILI</name>
<feature type="region of interest" description="Disordered" evidence="1">
    <location>
        <begin position="221"/>
        <end position="266"/>
    </location>
</feature>
<dbReference type="PROSITE" id="PS50222">
    <property type="entry name" value="EF_HAND_2"/>
    <property type="match status" value="1"/>
</dbReference>
<dbReference type="GO" id="GO:0005509">
    <property type="term" value="F:calcium ion binding"/>
    <property type="evidence" value="ECO:0007669"/>
    <property type="project" value="InterPro"/>
</dbReference>
<dbReference type="PANTHER" id="PTHR35381">
    <property type="entry name" value="EF-HAND DOMAIN-CONTAINING PROTEIN"/>
    <property type="match status" value="1"/>
</dbReference>
<keyword evidence="4" id="KW-1185">Reference proteome</keyword>
<dbReference type="PANTHER" id="PTHR35381:SF1">
    <property type="entry name" value="EF-HAND DOMAIN-CONTAINING PROTEIN"/>
    <property type="match status" value="1"/>
</dbReference>
<dbReference type="AlphaFoldDB" id="A0A8S1QBF6"/>
<feature type="domain" description="EF-hand" evidence="2">
    <location>
        <begin position="399"/>
        <end position="434"/>
    </location>
</feature>
<evidence type="ECO:0000313" key="3">
    <source>
        <dbReference type="EMBL" id="CAD8113002.1"/>
    </source>
</evidence>
<accession>A0A8S1QBF6</accession>
<organism evidence="3 4">
    <name type="scientific">Paramecium sonneborni</name>
    <dbReference type="NCBI Taxonomy" id="65129"/>
    <lineage>
        <taxon>Eukaryota</taxon>
        <taxon>Sar</taxon>
        <taxon>Alveolata</taxon>
        <taxon>Ciliophora</taxon>
        <taxon>Intramacronucleata</taxon>
        <taxon>Oligohymenophorea</taxon>
        <taxon>Peniculida</taxon>
        <taxon>Parameciidae</taxon>
        <taxon>Paramecium</taxon>
    </lineage>
</organism>
<reference evidence="3" key="1">
    <citation type="submission" date="2021-01" db="EMBL/GenBank/DDBJ databases">
        <authorList>
            <consortium name="Genoscope - CEA"/>
            <person name="William W."/>
        </authorList>
    </citation>
    <scope>NUCLEOTIDE SEQUENCE</scope>
</reference>
<proteinExistence type="predicted"/>
<dbReference type="InterPro" id="IPR002048">
    <property type="entry name" value="EF_hand_dom"/>
</dbReference>
<dbReference type="Proteomes" id="UP000692954">
    <property type="component" value="Unassembled WGS sequence"/>
</dbReference>
<feature type="region of interest" description="Disordered" evidence="1">
    <location>
        <begin position="331"/>
        <end position="365"/>
    </location>
</feature>
<feature type="compositionally biased region" description="Polar residues" evidence="1">
    <location>
        <begin position="237"/>
        <end position="266"/>
    </location>
</feature>
<evidence type="ECO:0000313" key="4">
    <source>
        <dbReference type="Proteomes" id="UP000692954"/>
    </source>
</evidence>
<gene>
    <name evidence="3" type="ORF">PSON_ATCC_30995.1.T1020050</name>
</gene>
<comment type="caution">
    <text evidence="3">The sequence shown here is derived from an EMBL/GenBank/DDBJ whole genome shotgun (WGS) entry which is preliminary data.</text>
</comment>
<protein>
    <recommendedName>
        <fullName evidence="2">EF-hand domain-containing protein</fullName>
    </recommendedName>
</protein>
<evidence type="ECO:0000259" key="2">
    <source>
        <dbReference type="PROSITE" id="PS50222"/>
    </source>
</evidence>
<sequence>MINSESQPIAIVSLQMEDRVEEIKVYEGEDIELEVELFCQRYKLGNDCLDYLVNQIKQQLKRESSPKFGDFYKERFLSKGSLQTRSSNQSDFGLITSASSDENQISAQKSYEEWQRNINKKVETNSNSKFQLCGQTLISQNNQNNSRAINKNYKPFRETIIQKQDKIKQQDQSQLCFKPNTSRNCRYFGQQTRKVEDSSLLKIGHQLYQKEMELNQKIQLQTFQDQEDQPKRRSYQTRKSNISSRNHSEQNKSQGNTKNRSNTPNNEKLQVYEKEGKQQKFEQLKQEFQKIYFNNTLINNKNQKQENLKEISSQQVKKLFTEQIERKQKIEQKQREKSIQNNSTFQNQISKDQVYQKTNKKQDFEDQKKIKLKQNNRSTSNLSHRSDSRTLTNITKIDQFDLNIKKIFRQLDGDKDGFISKDKLNLSGIEVELLELVSEALYKIEEEDIIADQIQFKKICESMGLSEKLNHQIV</sequence>
<dbReference type="EMBL" id="CAJJDN010000102">
    <property type="protein sequence ID" value="CAD8113002.1"/>
    <property type="molecule type" value="Genomic_DNA"/>
</dbReference>
<dbReference type="OrthoDB" id="305494at2759"/>
<feature type="compositionally biased region" description="Polar residues" evidence="1">
    <location>
        <begin position="339"/>
        <end position="357"/>
    </location>
</feature>
<evidence type="ECO:0000256" key="1">
    <source>
        <dbReference type="SAM" id="MobiDB-lite"/>
    </source>
</evidence>